<evidence type="ECO:0000313" key="2">
    <source>
        <dbReference type="Proteomes" id="UP000095287"/>
    </source>
</evidence>
<sequence length="210" mass="22947">MLTPLPFQRELSESSERDDVLGSLMEADEAVSAPTNVSSSEAMDVKDVAEAISEPMDDEADGEHQWNRDATPKKTIDMADAEFEEDMDISTSPQQQHLFYDDLFCSSQWSPYRYDSSGWNYLSSTSSSNGGGFGGGLASSSSGQSASAASSSFFSSGSFIEDYLSVWGGFENESDSLQHHNLSQVDIMHMFGSPRSPHQHQLNNELISQA</sequence>
<protein>
    <submittedName>
        <fullName evidence="3">Ovule protein</fullName>
    </submittedName>
</protein>
<organism evidence="2 3">
    <name type="scientific">Steinernema glaseri</name>
    <dbReference type="NCBI Taxonomy" id="37863"/>
    <lineage>
        <taxon>Eukaryota</taxon>
        <taxon>Metazoa</taxon>
        <taxon>Ecdysozoa</taxon>
        <taxon>Nematoda</taxon>
        <taxon>Chromadorea</taxon>
        <taxon>Rhabditida</taxon>
        <taxon>Tylenchina</taxon>
        <taxon>Panagrolaimomorpha</taxon>
        <taxon>Strongyloidoidea</taxon>
        <taxon>Steinernematidae</taxon>
        <taxon>Steinernema</taxon>
    </lineage>
</organism>
<keyword evidence="2" id="KW-1185">Reference proteome</keyword>
<dbReference type="Proteomes" id="UP000095287">
    <property type="component" value="Unplaced"/>
</dbReference>
<dbReference type="AlphaFoldDB" id="A0A1I7YLU7"/>
<feature type="region of interest" description="Disordered" evidence="1">
    <location>
        <begin position="28"/>
        <end position="73"/>
    </location>
</feature>
<feature type="compositionally biased region" description="Basic and acidic residues" evidence="1">
    <location>
        <begin position="62"/>
        <end position="73"/>
    </location>
</feature>
<feature type="compositionally biased region" description="Basic and acidic residues" evidence="1">
    <location>
        <begin position="10"/>
        <end position="20"/>
    </location>
</feature>
<accession>A0A1I7YLU7</accession>
<reference evidence="3" key="1">
    <citation type="submission" date="2016-11" db="UniProtKB">
        <authorList>
            <consortium name="WormBaseParasite"/>
        </authorList>
    </citation>
    <scope>IDENTIFICATION</scope>
</reference>
<evidence type="ECO:0000256" key="1">
    <source>
        <dbReference type="SAM" id="MobiDB-lite"/>
    </source>
</evidence>
<name>A0A1I7YLU7_9BILA</name>
<feature type="region of interest" description="Disordered" evidence="1">
    <location>
        <begin position="1"/>
        <end position="20"/>
    </location>
</feature>
<evidence type="ECO:0000313" key="3">
    <source>
        <dbReference type="WBParaSite" id="L893_g1743.t1"/>
    </source>
</evidence>
<dbReference type="WBParaSite" id="L893_g1743.t1">
    <property type="protein sequence ID" value="L893_g1743.t1"/>
    <property type="gene ID" value="L893_g1743"/>
</dbReference>
<proteinExistence type="predicted"/>